<feature type="domain" description="Flavodoxin-like" evidence="6">
    <location>
        <begin position="449"/>
        <end position="587"/>
    </location>
</feature>
<dbReference type="InterPro" id="IPR001094">
    <property type="entry name" value="Flavdoxin-like"/>
</dbReference>
<dbReference type="InterPro" id="IPR029039">
    <property type="entry name" value="Flavoprotein-like_sf"/>
</dbReference>
<dbReference type="AlphaFoldDB" id="A0A1G6HD21"/>
<name>A0A1G6HD21_9GAMM</name>
<dbReference type="InterPro" id="IPR039261">
    <property type="entry name" value="FNR_nucleotide-bd"/>
</dbReference>
<dbReference type="GO" id="GO:0016491">
    <property type="term" value="F:oxidoreductase activity"/>
    <property type="evidence" value="ECO:0007669"/>
    <property type="project" value="InterPro"/>
</dbReference>
<dbReference type="InterPro" id="IPR008254">
    <property type="entry name" value="Flavodoxin/NO_synth"/>
</dbReference>
<keyword evidence="1" id="KW-0285">Flavoprotein</keyword>
<dbReference type="Gene3D" id="1.20.990.10">
    <property type="entry name" value="NADPH-cytochrome p450 Reductase, Chain A, domain 3"/>
    <property type="match status" value="1"/>
</dbReference>
<keyword evidence="2" id="KW-0288">FMN</keyword>
<dbReference type="PANTHER" id="PTHR34219">
    <property type="entry name" value="IRON-REGULATED INNER MEMBRANE PROTEIN-RELATED"/>
    <property type="match status" value="1"/>
</dbReference>
<evidence type="ECO:0000313" key="8">
    <source>
        <dbReference type="EMBL" id="SDB92111.1"/>
    </source>
</evidence>
<feature type="transmembrane region" description="Helical" evidence="5">
    <location>
        <begin position="397"/>
        <end position="421"/>
    </location>
</feature>
<dbReference type="RefSeq" id="WP_092747741.1">
    <property type="nucleotide sequence ID" value="NZ_FMYL01000005.1"/>
</dbReference>
<keyword evidence="5" id="KW-0812">Transmembrane</keyword>
<feature type="domain" description="FAD-binding FR-type" evidence="7">
    <location>
        <begin position="602"/>
        <end position="759"/>
    </location>
</feature>
<dbReference type="Gene3D" id="3.40.50.360">
    <property type="match status" value="1"/>
</dbReference>
<dbReference type="PROSITE" id="PS50902">
    <property type="entry name" value="FLAVODOXIN_LIKE"/>
    <property type="match status" value="1"/>
</dbReference>
<accession>A0A1G6HD21</accession>
<dbReference type="GO" id="GO:0010181">
    <property type="term" value="F:FMN binding"/>
    <property type="evidence" value="ECO:0007669"/>
    <property type="project" value="InterPro"/>
</dbReference>
<proteinExistence type="predicted"/>
<evidence type="ECO:0000256" key="2">
    <source>
        <dbReference type="ARBA" id="ARBA00022643"/>
    </source>
</evidence>
<keyword evidence="9" id="KW-1185">Reference proteome</keyword>
<gene>
    <name evidence="8" type="ORF">SAMN05421733_10532</name>
</gene>
<evidence type="ECO:0000256" key="3">
    <source>
        <dbReference type="ARBA" id="ARBA00022982"/>
    </source>
</evidence>
<dbReference type="SUPFAM" id="SSF63380">
    <property type="entry name" value="Riboflavin synthase domain-like"/>
    <property type="match status" value="1"/>
</dbReference>
<keyword evidence="5" id="KW-0472">Membrane</keyword>
<dbReference type="SUPFAM" id="SSF52218">
    <property type="entry name" value="Flavoproteins"/>
    <property type="match status" value="1"/>
</dbReference>
<dbReference type="Pfam" id="PF03929">
    <property type="entry name" value="PepSY_TM"/>
    <property type="match status" value="1"/>
</dbReference>
<keyword evidence="5" id="KW-1133">Transmembrane helix</keyword>
<dbReference type="CDD" id="cd06200">
    <property type="entry name" value="SiR_like1"/>
    <property type="match status" value="1"/>
</dbReference>
<dbReference type="PRINTS" id="PR00371">
    <property type="entry name" value="FPNCR"/>
</dbReference>
<dbReference type="InterPro" id="IPR023173">
    <property type="entry name" value="NADPH_Cyt_P450_Rdtase_alpha"/>
</dbReference>
<dbReference type="PROSITE" id="PS51384">
    <property type="entry name" value="FAD_FR"/>
    <property type="match status" value="1"/>
</dbReference>
<keyword evidence="3" id="KW-0813">Transport</keyword>
<dbReference type="InterPro" id="IPR001433">
    <property type="entry name" value="OxRdtase_FAD/NAD-bd"/>
</dbReference>
<evidence type="ECO:0000313" key="9">
    <source>
        <dbReference type="Proteomes" id="UP000242501"/>
    </source>
</evidence>
<evidence type="ECO:0000259" key="7">
    <source>
        <dbReference type="PROSITE" id="PS51384"/>
    </source>
</evidence>
<dbReference type="Gene3D" id="3.40.50.80">
    <property type="entry name" value="Nucleotide-binding domain of ferredoxin-NADP reductase (FNR) module"/>
    <property type="match status" value="1"/>
</dbReference>
<dbReference type="EMBL" id="FMYL01000005">
    <property type="protein sequence ID" value="SDB92111.1"/>
    <property type="molecule type" value="Genomic_DNA"/>
</dbReference>
<evidence type="ECO:0000256" key="5">
    <source>
        <dbReference type="SAM" id="Phobius"/>
    </source>
</evidence>
<dbReference type="Proteomes" id="UP000242501">
    <property type="component" value="Unassembled WGS sequence"/>
</dbReference>
<feature type="transmembrane region" description="Helical" evidence="5">
    <location>
        <begin position="12"/>
        <end position="33"/>
    </location>
</feature>
<sequence length="898" mass="101967">MLKKTLFQIHWFLGITAGLILSLMGVTGAIYSYDQQILKWINEDSYTVQIPAQQSKLTPSELYQKLIEKDAKLQINSITIVNEADASSIVNIKKEGERRGFNLMVNPYDATTLPEIKGRELLQFIQQLHRNLTFGPVGKQITGACALMLIYFVLSGLYLRWPKKHSIKQWLAIKPKLKGRNFIWDLHAVIGTWVVVFYLLFAVTGLYWSYDWWRDGMFKVLGVEKPQQMQAPEAGQKPEGMQGQGRPQNTGKPDGMQAQGRPQNSEKPEGIQGQDRPQNGGKPEGMQGNGFDKGPNKTSISTAQIESALSQTWQGFNQQYKNGYSSITLNIPQATNGKIDLSFVDADIQHERARNSASYNYTTQSIDNLKLYSDKKLNDKIMSSMLPVHRGSFFGPIWQFVAMLASLAMPLFFVTGIMLYLKRRKQKKLTKLAKTQIAPVVADNSAPTWLIVYASQTGMSEQLAWRTASSLQEAKQTAHIKSIQHITLDDLKNHTQILWVVSTYGTGDAPDLAISFSKKIMSQTLDLSHVKYAVLALGSKEYFETYCSFGHQVDNWLNNTGATCLFSTIEVDDGHVEDIQKWNQQLVNVTQLELKDIDVAKKTFDTWTLQQRKLLNADSLGQPAYHIELTTQADITWKAGDIAVIQPMNSEHRIAQFIQQHSLTTLNTAQVAVLKNKDLTHTTIEATDFESMLHTLKHLPSREYSIASIPEQQQLQLVVRLAQDQHGEYGLGSGWLCQHTQLNEQIELRIRTNEAFHLIDDNRPILLIGNGTGIAGLMSLLQQRQRLNYTENWLIWGERQRSKDHFYQQQLEHWQDSGLLSRLDLVFSRDQDACKYVQDQLLHMADDVKAWIERGAVIYVCGSVQGMATGVDQALKNILGEKMLDELREHDRYRRDVY</sequence>
<protein>
    <submittedName>
        <fullName evidence="8">Sulfite reductase (NADPH) flavoprotein alpha-component</fullName>
    </submittedName>
</protein>
<dbReference type="SUPFAM" id="SSF52343">
    <property type="entry name" value="Ferredoxin reductase-like, C-terminal NADP-linked domain"/>
    <property type="match status" value="1"/>
</dbReference>
<dbReference type="Pfam" id="PF00258">
    <property type="entry name" value="Flavodoxin_1"/>
    <property type="match status" value="1"/>
</dbReference>
<organism evidence="8 9">
    <name type="scientific">Acinetobacter boissieri</name>
    <dbReference type="NCBI Taxonomy" id="1219383"/>
    <lineage>
        <taxon>Bacteria</taxon>
        <taxon>Pseudomonadati</taxon>
        <taxon>Pseudomonadota</taxon>
        <taxon>Gammaproteobacteria</taxon>
        <taxon>Moraxellales</taxon>
        <taxon>Moraxellaceae</taxon>
        <taxon>Acinetobacter</taxon>
    </lineage>
</organism>
<dbReference type="Gene3D" id="2.40.30.10">
    <property type="entry name" value="Translation factors"/>
    <property type="match status" value="1"/>
</dbReference>
<dbReference type="PANTHER" id="PTHR34219:SF3">
    <property type="entry name" value="BLL7967 PROTEIN"/>
    <property type="match status" value="1"/>
</dbReference>
<dbReference type="PRINTS" id="PR00369">
    <property type="entry name" value="FLAVODOXIN"/>
</dbReference>
<reference evidence="9" key="1">
    <citation type="submission" date="2016-09" db="EMBL/GenBank/DDBJ databases">
        <authorList>
            <person name="Varghese N."/>
            <person name="Submissions S."/>
        </authorList>
    </citation>
    <scope>NUCLEOTIDE SEQUENCE [LARGE SCALE GENOMIC DNA]</scope>
    <source>
        <strain evidence="9">ANC 4422</strain>
    </source>
</reference>
<keyword evidence="3" id="KW-0249">Electron transport</keyword>
<evidence type="ECO:0000256" key="4">
    <source>
        <dbReference type="SAM" id="MobiDB-lite"/>
    </source>
</evidence>
<dbReference type="OrthoDB" id="9816402at2"/>
<evidence type="ECO:0000259" key="6">
    <source>
        <dbReference type="PROSITE" id="PS50902"/>
    </source>
</evidence>
<feature type="transmembrane region" description="Helical" evidence="5">
    <location>
        <begin position="141"/>
        <end position="161"/>
    </location>
</feature>
<feature type="region of interest" description="Disordered" evidence="4">
    <location>
        <begin position="229"/>
        <end position="298"/>
    </location>
</feature>
<dbReference type="InterPro" id="IPR001709">
    <property type="entry name" value="Flavoprot_Pyr_Nucl_cyt_Rdtase"/>
</dbReference>
<evidence type="ECO:0000256" key="1">
    <source>
        <dbReference type="ARBA" id="ARBA00022630"/>
    </source>
</evidence>
<dbReference type="InterPro" id="IPR017938">
    <property type="entry name" value="Riboflavin_synthase-like_b-brl"/>
</dbReference>
<dbReference type="InterPro" id="IPR005625">
    <property type="entry name" value="PepSY-ass_TM"/>
</dbReference>
<dbReference type="STRING" id="1219383.SAMN05421733_10532"/>
<dbReference type="InterPro" id="IPR017927">
    <property type="entry name" value="FAD-bd_FR_type"/>
</dbReference>
<feature type="transmembrane region" description="Helical" evidence="5">
    <location>
        <begin position="182"/>
        <end position="208"/>
    </location>
</feature>
<dbReference type="Pfam" id="PF00175">
    <property type="entry name" value="NAD_binding_1"/>
    <property type="match status" value="1"/>
</dbReference>